<evidence type="ECO:0000313" key="2">
    <source>
        <dbReference type="Proteomes" id="UP000694892"/>
    </source>
</evidence>
<protein>
    <submittedName>
        <fullName evidence="1">Uncharacterized protein</fullName>
    </submittedName>
</protein>
<accession>A0A974CIX0</accession>
<reference evidence="2" key="1">
    <citation type="journal article" date="2016" name="Nature">
        <title>Genome evolution in the allotetraploid frog Xenopus laevis.</title>
        <authorList>
            <person name="Session A.M."/>
            <person name="Uno Y."/>
            <person name="Kwon T."/>
            <person name="Chapman J.A."/>
            <person name="Toyoda A."/>
            <person name="Takahashi S."/>
            <person name="Fukui A."/>
            <person name="Hikosaka A."/>
            <person name="Suzuki A."/>
            <person name="Kondo M."/>
            <person name="van Heeringen S.J."/>
            <person name="Quigley I."/>
            <person name="Heinz S."/>
            <person name="Ogino H."/>
            <person name="Ochi H."/>
            <person name="Hellsten U."/>
            <person name="Lyons J.B."/>
            <person name="Simakov O."/>
            <person name="Putnam N."/>
            <person name="Stites J."/>
            <person name="Kuroki Y."/>
            <person name="Tanaka T."/>
            <person name="Michiue T."/>
            <person name="Watanabe M."/>
            <person name="Bogdanovic O."/>
            <person name="Lister R."/>
            <person name="Georgiou G."/>
            <person name="Paranjpe S.S."/>
            <person name="van Kruijsbergen I."/>
            <person name="Shu S."/>
            <person name="Carlson J."/>
            <person name="Kinoshita T."/>
            <person name="Ohta Y."/>
            <person name="Mawaribuchi S."/>
            <person name="Jenkins J."/>
            <person name="Grimwood J."/>
            <person name="Schmutz J."/>
            <person name="Mitros T."/>
            <person name="Mozaffari S.V."/>
            <person name="Suzuki Y."/>
            <person name="Haramoto Y."/>
            <person name="Yamamoto T.S."/>
            <person name="Takagi C."/>
            <person name="Heald R."/>
            <person name="Miller K."/>
            <person name="Haudenschild C."/>
            <person name="Kitzman J."/>
            <person name="Nakayama T."/>
            <person name="Izutsu Y."/>
            <person name="Robert J."/>
            <person name="Fortriede J."/>
            <person name="Burns K."/>
            <person name="Lotay V."/>
            <person name="Karimi K."/>
            <person name="Yasuoka Y."/>
            <person name="Dichmann D.S."/>
            <person name="Flajnik M.F."/>
            <person name="Houston D.W."/>
            <person name="Shendure J."/>
            <person name="DuPasquier L."/>
            <person name="Vize P.D."/>
            <person name="Zorn A.M."/>
            <person name="Ito M."/>
            <person name="Marcotte E.M."/>
            <person name="Wallingford J.B."/>
            <person name="Ito Y."/>
            <person name="Asashima M."/>
            <person name="Ueno N."/>
            <person name="Matsuda Y."/>
            <person name="Veenstra G.J."/>
            <person name="Fujiyama A."/>
            <person name="Harland R.M."/>
            <person name="Taira M."/>
            <person name="Rokhsar D.S."/>
        </authorList>
    </citation>
    <scope>NUCLEOTIDE SEQUENCE [LARGE SCALE GENOMIC DNA]</scope>
    <source>
        <strain evidence="2">J</strain>
    </source>
</reference>
<proteinExistence type="predicted"/>
<organism evidence="1 2">
    <name type="scientific">Xenopus laevis</name>
    <name type="common">African clawed frog</name>
    <dbReference type="NCBI Taxonomy" id="8355"/>
    <lineage>
        <taxon>Eukaryota</taxon>
        <taxon>Metazoa</taxon>
        <taxon>Chordata</taxon>
        <taxon>Craniata</taxon>
        <taxon>Vertebrata</taxon>
        <taxon>Euteleostomi</taxon>
        <taxon>Amphibia</taxon>
        <taxon>Batrachia</taxon>
        <taxon>Anura</taxon>
        <taxon>Pipoidea</taxon>
        <taxon>Pipidae</taxon>
        <taxon>Xenopodinae</taxon>
        <taxon>Xenopus</taxon>
        <taxon>Xenopus</taxon>
    </lineage>
</organism>
<name>A0A974CIX0_XENLA</name>
<sequence>MSIAPICVAWVPGHFSNLPDYSAYSTWEELYEKKSGDRRAQRQWHTGFLFLQNRISVHEHKMSVADSLDLDKTPRSGKGVFIKVSHKTTP</sequence>
<gene>
    <name evidence="1" type="ORF">XELAEV_18033088mg</name>
</gene>
<dbReference type="EMBL" id="CM004477">
    <property type="protein sequence ID" value="OCT74122.1"/>
    <property type="molecule type" value="Genomic_DNA"/>
</dbReference>
<evidence type="ECO:0000313" key="1">
    <source>
        <dbReference type="EMBL" id="OCT74122.1"/>
    </source>
</evidence>
<dbReference type="AlphaFoldDB" id="A0A974CIX0"/>
<dbReference type="Proteomes" id="UP000694892">
    <property type="component" value="Chromosome 6S"/>
</dbReference>